<feature type="non-terminal residue" evidence="1">
    <location>
        <position position="78"/>
    </location>
</feature>
<comment type="caution">
    <text evidence="1">The sequence shown here is derived from an EMBL/GenBank/DDBJ whole genome shotgun (WGS) entry which is preliminary data.</text>
</comment>
<dbReference type="EMBL" id="BARS01009853">
    <property type="protein sequence ID" value="GAF80503.1"/>
    <property type="molecule type" value="Genomic_DNA"/>
</dbReference>
<sequence length="78" mass="9128">MTDNLHFHWRPVHTALFARLYREHLYGATMEAFEMTLRDIARWCGVRASTVEDWITGEKKPTDRHLEVLTNLAVEEGS</sequence>
<evidence type="ECO:0008006" key="2">
    <source>
        <dbReference type="Google" id="ProtNLM"/>
    </source>
</evidence>
<dbReference type="SUPFAM" id="SSF47413">
    <property type="entry name" value="lambda repressor-like DNA-binding domains"/>
    <property type="match status" value="1"/>
</dbReference>
<protein>
    <recommendedName>
        <fullName evidence="2">HTH cro/C1-type domain-containing protein</fullName>
    </recommendedName>
</protein>
<dbReference type="AlphaFoldDB" id="X0SHJ0"/>
<name>X0SHJ0_9ZZZZ</name>
<gene>
    <name evidence="1" type="ORF">S01H1_18430</name>
</gene>
<dbReference type="InterPro" id="IPR010982">
    <property type="entry name" value="Lambda_DNA-bd_dom_sf"/>
</dbReference>
<organism evidence="1">
    <name type="scientific">marine sediment metagenome</name>
    <dbReference type="NCBI Taxonomy" id="412755"/>
    <lineage>
        <taxon>unclassified sequences</taxon>
        <taxon>metagenomes</taxon>
        <taxon>ecological metagenomes</taxon>
    </lineage>
</organism>
<reference evidence="1" key="1">
    <citation type="journal article" date="2014" name="Front. Microbiol.">
        <title>High frequency of phylogenetically diverse reductive dehalogenase-homologous genes in deep subseafloor sedimentary metagenomes.</title>
        <authorList>
            <person name="Kawai M."/>
            <person name="Futagami T."/>
            <person name="Toyoda A."/>
            <person name="Takaki Y."/>
            <person name="Nishi S."/>
            <person name="Hori S."/>
            <person name="Arai W."/>
            <person name="Tsubouchi T."/>
            <person name="Morono Y."/>
            <person name="Uchiyama I."/>
            <person name="Ito T."/>
            <person name="Fujiyama A."/>
            <person name="Inagaki F."/>
            <person name="Takami H."/>
        </authorList>
    </citation>
    <scope>NUCLEOTIDE SEQUENCE</scope>
    <source>
        <strain evidence="1">Expedition CK06-06</strain>
    </source>
</reference>
<evidence type="ECO:0000313" key="1">
    <source>
        <dbReference type="EMBL" id="GAF80503.1"/>
    </source>
</evidence>
<dbReference type="GO" id="GO:0003677">
    <property type="term" value="F:DNA binding"/>
    <property type="evidence" value="ECO:0007669"/>
    <property type="project" value="InterPro"/>
</dbReference>
<proteinExistence type="predicted"/>
<accession>X0SHJ0</accession>